<gene>
    <name evidence="2" type="ORF">Mal4_17720</name>
</gene>
<sequence length="188" mass="20664">MRVESVTEDAGAGRQECLPHWVQGADASPWIHTAQRAVAPWTGGTLKDVCDRRCLGCGCPAGRVRRELRGEQESSPRRPWLRSLQPRPPDARQTGMSAPLGSRGGCLALDSHGSQSRGTLDGLNIEGCLRQAEPDLQEWHLGQADRNVCPTGFKEWMPRLESARLAESWRGESGSTDMNDYGRCPSQD</sequence>
<keyword evidence="3" id="KW-1185">Reference proteome</keyword>
<feature type="region of interest" description="Disordered" evidence="1">
    <location>
        <begin position="67"/>
        <end position="103"/>
    </location>
</feature>
<protein>
    <submittedName>
        <fullName evidence="2">Uncharacterized protein</fullName>
    </submittedName>
</protein>
<dbReference type="Proteomes" id="UP000320496">
    <property type="component" value="Chromosome"/>
</dbReference>
<feature type="region of interest" description="Disordered" evidence="1">
    <location>
        <begin position="167"/>
        <end position="188"/>
    </location>
</feature>
<accession>A0A517Z4S6</accession>
<dbReference type="EMBL" id="CP036275">
    <property type="protein sequence ID" value="QDU37459.1"/>
    <property type="molecule type" value="Genomic_DNA"/>
</dbReference>
<evidence type="ECO:0000313" key="3">
    <source>
        <dbReference type="Proteomes" id="UP000320496"/>
    </source>
</evidence>
<evidence type="ECO:0000313" key="2">
    <source>
        <dbReference type="EMBL" id="QDU37459.1"/>
    </source>
</evidence>
<reference evidence="2 3" key="1">
    <citation type="submission" date="2019-02" db="EMBL/GenBank/DDBJ databases">
        <title>Deep-cultivation of Planctomycetes and their phenomic and genomic characterization uncovers novel biology.</title>
        <authorList>
            <person name="Wiegand S."/>
            <person name="Jogler M."/>
            <person name="Boedeker C."/>
            <person name="Pinto D."/>
            <person name="Vollmers J."/>
            <person name="Rivas-Marin E."/>
            <person name="Kohn T."/>
            <person name="Peeters S.H."/>
            <person name="Heuer A."/>
            <person name="Rast P."/>
            <person name="Oberbeckmann S."/>
            <person name="Bunk B."/>
            <person name="Jeske O."/>
            <person name="Meyerdierks A."/>
            <person name="Storesund J.E."/>
            <person name="Kallscheuer N."/>
            <person name="Luecker S."/>
            <person name="Lage O.M."/>
            <person name="Pohl T."/>
            <person name="Merkel B.J."/>
            <person name="Hornburger P."/>
            <person name="Mueller R.-W."/>
            <person name="Bruemmer F."/>
            <person name="Labrenz M."/>
            <person name="Spormann A.M."/>
            <person name="Op den Camp H."/>
            <person name="Overmann J."/>
            <person name="Amann R."/>
            <person name="Jetten M.S.M."/>
            <person name="Mascher T."/>
            <person name="Medema M.H."/>
            <person name="Devos D.P."/>
            <person name="Kaster A.-K."/>
            <person name="Ovreas L."/>
            <person name="Rohde M."/>
            <person name="Galperin M.Y."/>
            <person name="Jogler C."/>
        </authorList>
    </citation>
    <scope>NUCLEOTIDE SEQUENCE [LARGE SCALE GENOMIC DNA]</scope>
    <source>
        <strain evidence="2 3">Mal4</strain>
    </source>
</reference>
<dbReference type="AlphaFoldDB" id="A0A517Z4S6"/>
<feature type="compositionally biased region" description="Basic and acidic residues" evidence="1">
    <location>
        <begin position="67"/>
        <end position="76"/>
    </location>
</feature>
<proteinExistence type="predicted"/>
<evidence type="ECO:0000256" key="1">
    <source>
        <dbReference type="SAM" id="MobiDB-lite"/>
    </source>
</evidence>
<name>A0A517Z4S6_9PLAN</name>
<dbReference type="KEGG" id="mri:Mal4_17720"/>
<organism evidence="2 3">
    <name type="scientific">Maioricimonas rarisocia</name>
    <dbReference type="NCBI Taxonomy" id="2528026"/>
    <lineage>
        <taxon>Bacteria</taxon>
        <taxon>Pseudomonadati</taxon>
        <taxon>Planctomycetota</taxon>
        <taxon>Planctomycetia</taxon>
        <taxon>Planctomycetales</taxon>
        <taxon>Planctomycetaceae</taxon>
        <taxon>Maioricimonas</taxon>
    </lineage>
</organism>